<feature type="region of interest" description="Disordered" evidence="1">
    <location>
        <begin position="1"/>
        <end position="129"/>
    </location>
</feature>
<feature type="compositionally biased region" description="Polar residues" evidence="1">
    <location>
        <begin position="23"/>
        <end position="33"/>
    </location>
</feature>
<evidence type="ECO:0000313" key="3">
    <source>
        <dbReference type="Proteomes" id="UP000233551"/>
    </source>
</evidence>
<evidence type="ECO:0000313" key="2">
    <source>
        <dbReference type="EMBL" id="PKH69522.1"/>
    </source>
</evidence>
<evidence type="ECO:0000256" key="1">
    <source>
        <dbReference type="SAM" id="MobiDB-lite"/>
    </source>
</evidence>
<accession>A0A2I0GT61</accession>
<protein>
    <submittedName>
        <fullName evidence="2">Uncharacterized protein</fullName>
    </submittedName>
</protein>
<name>A0A2I0GT61_PUNGR</name>
<reference evidence="2 3" key="1">
    <citation type="submission" date="2017-11" db="EMBL/GenBank/DDBJ databases">
        <title>De-novo sequencing of pomegranate (Punica granatum L.) genome.</title>
        <authorList>
            <person name="Akparov Z."/>
            <person name="Amiraslanov A."/>
            <person name="Hajiyeva S."/>
            <person name="Abbasov M."/>
            <person name="Kaur K."/>
            <person name="Hamwieh A."/>
            <person name="Solovyev V."/>
            <person name="Salamov A."/>
            <person name="Braich B."/>
            <person name="Kosarev P."/>
            <person name="Mahmoud A."/>
            <person name="Hajiyev E."/>
            <person name="Babayeva S."/>
            <person name="Izzatullayeva V."/>
            <person name="Mammadov A."/>
            <person name="Mammadov A."/>
            <person name="Sharifova S."/>
            <person name="Ojaghi J."/>
            <person name="Eynullazada K."/>
            <person name="Bayramov B."/>
            <person name="Abdulazimova A."/>
            <person name="Shahmuradov I."/>
        </authorList>
    </citation>
    <scope>NUCLEOTIDE SEQUENCE [LARGE SCALE GENOMIC DNA]</scope>
    <source>
        <strain evidence="3">cv. AG2017</strain>
        <tissue evidence="2">Leaf</tissue>
    </source>
</reference>
<sequence>MTRDPGNHLSRVQGPAKGHAFPVNTNYARSPSGTHREPKAAQPVPKNHPSSRSHHPLSSHFPSSRACANPTVQSALPSGPIRPIGPLGLAAQSSRGPFGPAAHSAQSGSQRPSLAHVSVQPNLPSSPIRPKFLLFTEMPPFSSNK</sequence>
<comment type="caution">
    <text evidence="2">The sequence shown here is derived from an EMBL/GenBank/DDBJ whole genome shotgun (WGS) entry which is preliminary data.</text>
</comment>
<dbReference type="Proteomes" id="UP000233551">
    <property type="component" value="Unassembled WGS sequence"/>
</dbReference>
<gene>
    <name evidence="2" type="ORF">CRG98_050111</name>
</gene>
<keyword evidence="3" id="KW-1185">Reference proteome</keyword>
<feature type="non-terminal residue" evidence="2">
    <location>
        <position position="145"/>
    </location>
</feature>
<dbReference type="AlphaFoldDB" id="A0A2I0GT61"/>
<proteinExistence type="predicted"/>
<organism evidence="2 3">
    <name type="scientific">Punica granatum</name>
    <name type="common">Pomegranate</name>
    <dbReference type="NCBI Taxonomy" id="22663"/>
    <lineage>
        <taxon>Eukaryota</taxon>
        <taxon>Viridiplantae</taxon>
        <taxon>Streptophyta</taxon>
        <taxon>Embryophyta</taxon>
        <taxon>Tracheophyta</taxon>
        <taxon>Spermatophyta</taxon>
        <taxon>Magnoliopsida</taxon>
        <taxon>eudicotyledons</taxon>
        <taxon>Gunneridae</taxon>
        <taxon>Pentapetalae</taxon>
        <taxon>rosids</taxon>
        <taxon>malvids</taxon>
        <taxon>Myrtales</taxon>
        <taxon>Lythraceae</taxon>
        <taxon>Punica</taxon>
    </lineage>
</organism>
<dbReference type="EMBL" id="PGOL01044611">
    <property type="protein sequence ID" value="PKH69522.1"/>
    <property type="molecule type" value="Genomic_DNA"/>
</dbReference>